<dbReference type="GO" id="GO:0016787">
    <property type="term" value="F:hydrolase activity"/>
    <property type="evidence" value="ECO:0007669"/>
    <property type="project" value="UniProtKB-KW"/>
</dbReference>
<dbReference type="SUPFAM" id="SSF53187">
    <property type="entry name" value="Zn-dependent exopeptidases"/>
    <property type="match status" value="1"/>
</dbReference>
<keyword evidence="7" id="KW-0170">Cobalt</keyword>
<feature type="domain" description="Peptidase M20 dimerisation" evidence="8">
    <location>
        <begin position="199"/>
        <end position="332"/>
    </location>
</feature>
<dbReference type="Gene3D" id="3.30.70.360">
    <property type="match status" value="1"/>
</dbReference>
<dbReference type="Proteomes" id="UP000199220">
    <property type="component" value="Unassembled WGS sequence"/>
</dbReference>
<evidence type="ECO:0000313" key="10">
    <source>
        <dbReference type="Proteomes" id="UP000199220"/>
    </source>
</evidence>
<dbReference type="STRING" id="648782.SAMN04488554_4290"/>
<evidence type="ECO:0000256" key="4">
    <source>
        <dbReference type="ARBA" id="ARBA00022723"/>
    </source>
</evidence>
<gene>
    <name evidence="9" type="ORF">SAMN04488554_4290</name>
</gene>
<dbReference type="SUPFAM" id="SSF55031">
    <property type="entry name" value="Bacterial exopeptidase dimerisation domain"/>
    <property type="match status" value="1"/>
</dbReference>
<evidence type="ECO:0000259" key="8">
    <source>
        <dbReference type="Pfam" id="PF07687"/>
    </source>
</evidence>
<organism evidence="9 10">
    <name type="scientific">Ruania alba</name>
    <dbReference type="NCBI Taxonomy" id="648782"/>
    <lineage>
        <taxon>Bacteria</taxon>
        <taxon>Bacillati</taxon>
        <taxon>Actinomycetota</taxon>
        <taxon>Actinomycetes</taxon>
        <taxon>Micrococcales</taxon>
        <taxon>Ruaniaceae</taxon>
        <taxon>Ruania</taxon>
    </lineage>
</organism>
<name>A0A1H5NI32_9MICO</name>
<dbReference type="Pfam" id="PF07687">
    <property type="entry name" value="M20_dimer"/>
    <property type="match status" value="1"/>
</dbReference>
<evidence type="ECO:0000256" key="3">
    <source>
        <dbReference type="ARBA" id="ARBA00006247"/>
    </source>
</evidence>
<proteinExistence type="inferred from homology"/>
<accession>A0A1H5NI32</accession>
<keyword evidence="4" id="KW-0479">Metal-binding</keyword>
<dbReference type="InterPro" id="IPR010182">
    <property type="entry name" value="ArgE/DapE"/>
</dbReference>
<comment type="cofactor">
    <cofactor evidence="2">
        <name>Zn(2+)</name>
        <dbReference type="ChEBI" id="CHEBI:29105"/>
    </cofactor>
</comment>
<sequence>MTTVQQWEQIVLDEIDRTSEDLLALAGDLIRIPSENPPGDCTEVAGYVAGYLREAGLEVEVLDAGEGRLNVLSRIEQPTTAELAPDGRRHLVLAGHHDVVPVGDNSRWTFPPFAGDVVDGYLRGRGASDMKAGLAGTLFTAALLHRLRVPLAGTLSLASVADEETGGPLGAHWVLENGHLDGATGAVIAEPAERTHPTIGQKGSNWFRLTISGRPGHGSLQPLHGENANLLAAKAILALQGLWEMTPDAPPEVRELIESSKVFAEEREGYQAGISAVFEHVTVNIGTVHGGSSTNVVSDACVVEVDTRVPIGLTRAQVLAEVRRLLAEAGVQAEIEEIGFRSEPNWTLPDDPVVATLVDALGELSGDPETAGVLQWASSDARTFRSHGIPVLQYGPAELATIHGFDERAPVESVILAAKTYALTTLRYLGVRADDRSAV</sequence>
<dbReference type="InterPro" id="IPR036264">
    <property type="entry name" value="Bact_exopeptidase_dim_dom"/>
</dbReference>
<evidence type="ECO:0000256" key="6">
    <source>
        <dbReference type="ARBA" id="ARBA00022833"/>
    </source>
</evidence>
<dbReference type="InterPro" id="IPR050072">
    <property type="entry name" value="Peptidase_M20A"/>
</dbReference>
<dbReference type="InterPro" id="IPR002933">
    <property type="entry name" value="Peptidase_M20"/>
</dbReference>
<dbReference type="NCBIfam" id="TIGR01910">
    <property type="entry name" value="DapE-ArgE"/>
    <property type="match status" value="1"/>
</dbReference>
<keyword evidence="5" id="KW-0378">Hydrolase</keyword>
<dbReference type="InterPro" id="IPR011650">
    <property type="entry name" value="Peptidase_M20_dimer"/>
</dbReference>
<dbReference type="PANTHER" id="PTHR43808">
    <property type="entry name" value="ACETYLORNITHINE DEACETYLASE"/>
    <property type="match status" value="1"/>
</dbReference>
<evidence type="ECO:0000313" key="9">
    <source>
        <dbReference type="EMBL" id="SEF00378.1"/>
    </source>
</evidence>
<dbReference type="PANTHER" id="PTHR43808:SF32">
    <property type="entry name" value="ARGE_DAPE-RELATED DEACYLASE"/>
    <property type="match status" value="1"/>
</dbReference>
<evidence type="ECO:0000256" key="1">
    <source>
        <dbReference type="ARBA" id="ARBA00001941"/>
    </source>
</evidence>
<evidence type="ECO:0000256" key="7">
    <source>
        <dbReference type="ARBA" id="ARBA00023285"/>
    </source>
</evidence>
<evidence type="ECO:0000256" key="5">
    <source>
        <dbReference type="ARBA" id="ARBA00022801"/>
    </source>
</evidence>
<keyword evidence="6" id="KW-0862">Zinc</keyword>
<dbReference type="GO" id="GO:0046872">
    <property type="term" value="F:metal ion binding"/>
    <property type="evidence" value="ECO:0007669"/>
    <property type="project" value="UniProtKB-KW"/>
</dbReference>
<protein>
    <submittedName>
        <fullName evidence="9">Succinyl-diaminopimelate desuccinylase</fullName>
    </submittedName>
</protein>
<dbReference type="Gene3D" id="3.40.630.10">
    <property type="entry name" value="Zn peptidases"/>
    <property type="match status" value="1"/>
</dbReference>
<keyword evidence="10" id="KW-1185">Reference proteome</keyword>
<dbReference type="Pfam" id="PF01546">
    <property type="entry name" value="Peptidase_M20"/>
    <property type="match status" value="1"/>
</dbReference>
<dbReference type="EMBL" id="FNTX01000002">
    <property type="protein sequence ID" value="SEF00378.1"/>
    <property type="molecule type" value="Genomic_DNA"/>
</dbReference>
<comment type="similarity">
    <text evidence="3">Belongs to the peptidase M20A family.</text>
</comment>
<evidence type="ECO:0000256" key="2">
    <source>
        <dbReference type="ARBA" id="ARBA00001947"/>
    </source>
</evidence>
<reference evidence="10" key="1">
    <citation type="submission" date="2016-10" db="EMBL/GenBank/DDBJ databases">
        <authorList>
            <person name="Varghese N."/>
            <person name="Submissions S."/>
        </authorList>
    </citation>
    <scope>NUCLEOTIDE SEQUENCE [LARGE SCALE GENOMIC DNA]</scope>
    <source>
        <strain evidence="10">DSM 21368</strain>
    </source>
</reference>
<comment type="cofactor">
    <cofactor evidence="1">
        <name>Co(2+)</name>
        <dbReference type="ChEBI" id="CHEBI:48828"/>
    </cofactor>
</comment>
<dbReference type="AlphaFoldDB" id="A0A1H5NI32"/>